<keyword evidence="4" id="KW-0862">Zinc</keyword>
<evidence type="ECO:0000256" key="5">
    <source>
        <dbReference type="ARBA" id="ARBA00023242"/>
    </source>
</evidence>
<dbReference type="InterPro" id="IPR000679">
    <property type="entry name" value="Znf_GATA"/>
</dbReference>
<dbReference type="SUPFAM" id="SSF57716">
    <property type="entry name" value="Glucocorticoid receptor-like (DNA-binding domain)"/>
    <property type="match status" value="1"/>
</dbReference>
<feature type="domain" description="GATA-type" evidence="8">
    <location>
        <begin position="47"/>
        <end position="90"/>
    </location>
</feature>
<feature type="region of interest" description="Disordered" evidence="7">
    <location>
        <begin position="1"/>
        <end position="34"/>
    </location>
</feature>
<keyword evidence="3 6" id="KW-0863">Zinc-finger</keyword>
<evidence type="ECO:0000313" key="10">
    <source>
        <dbReference type="Proteomes" id="UP000268162"/>
    </source>
</evidence>
<dbReference type="Gene3D" id="3.30.50.10">
    <property type="entry name" value="Erythroid Transcription Factor GATA-1, subunit A"/>
    <property type="match status" value="1"/>
</dbReference>
<evidence type="ECO:0000256" key="6">
    <source>
        <dbReference type="PROSITE-ProRule" id="PRU00094"/>
    </source>
</evidence>
<dbReference type="PANTHER" id="PTHR10071:SF281">
    <property type="entry name" value="BOX A-BINDING FACTOR-RELATED"/>
    <property type="match status" value="1"/>
</dbReference>
<evidence type="ECO:0000313" key="9">
    <source>
        <dbReference type="EMBL" id="RKP36156.1"/>
    </source>
</evidence>
<accession>A0A4P9ZRJ4</accession>
<dbReference type="PROSITE" id="PS00344">
    <property type="entry name" value="GATA_ZN_FINGER_1"/>
    <property type="match status" value="1"/>
</dbReference>
<dbReference type="CDD" id="cd00202">
    <property type="entry name" value="ZnF_GATA"/>
    <property type="match status" value="1"/>
</dbReference>
<name>A0A4P9ZRJ4_9FUNG</name>
<dbReference type="InterPro" id="IPR039355">
    <property type="entry name" value="Transcription_factor_GATA"/>
</dbReference>
<dbReference type="GO" id="GO:0000981">
    <property type="term" value="F:DNA-binding transcription factor activity, RNA polymerase II-specific"/>
    <property type="evidence" value="ECO:0007669"/>
    <property type="project" value="TreeGrafter"/>
</dbReference>
<feature type="compositionally biased region" description="Polar residues" evidence="7">
    <location>
        <begin position="16"/>
        <end position="31"/>
    </location>
</feature>
<evidence type="ECO:0000256" key="3">
    <source>
        <dbReference type="ARBA" id="ARBA00022771"/>
    </source>
</evidence>
<dbReference type="STRING" id="215637.A0A4P9ZRJ4"/>
<evidence type="ECO:0000256" key="7">
    <source>
        <dbReference type="SAM" id="MobiDB-lite"/>
    </source>
</evidence>
<comment type="subcellular location">
    <subcellularLocation>
        <location evidence="1">Nucleus</location>
    </subcellularLocation>
</comment>
<dbReference type="GO" id="GO:0005634">
    <property type="term" value="C:nucleus"/>
    <property type="evidence" value="ECO:0007669"/>
    <property type="project" value="UniProtKB-SubCell"/>
</dbReference>
<reference evidence="10" key="1">
    <citation type="journal article" date="2018" name="Nat. Microbiol.">
        <title>Leveraging single-cell genomics to expand the fungal tree of life.</title>
        <authorList>
            <person name="Ahrendt S.R."/>
            <person name="Quandt C.A."/>
            <person name="Ciobanu D."/>
            <person name="Clum A."/>
            <person name="Salamov A."/>
            <person name="Andreopoulos B."/>
            <person name="Cheng J.F."/>
            <person name="Woyke T."/>
            <person name="Pelin A."/>
            <person name="Henrissat B."/>
            <person name="Reynolds N.K."/>
            <person name="Benny G.L."/>
            <person name="Smith M.E."/>
            <person name="James T.Y."/>
            <person name="Grigoriev I.V."/>
        </authorList>
    </citation>
    <scope>NUCLEOTIDE SEQUENCE [LARGE SCALE GENOMIC DNA]</scope>
    <source>
        <strain evidence="10">RSA 468</strain>
    </source>
</reference>
<evidence type="ECO:0000259" key="8">
    <source>
        <dbReference type="PROSITE" id="PS50114"/>
    </source>
</evidence>
<feature type="compositionally biased region" description="Low complexity" evidence="7">
    <location>
        <begin position="1"/>
        <end position="15"/>
    </location>
</feature>
<dbReference type="EMBL" id="ML002708">
    <property type="protein sequence ID" value="RKP36156.1"/>
    <property type="molecule type" value="Genomic_DNA"/>
</dbReference>
<feature type="non-terminal residue" evidence="9">
    <location>
        <position position="90"/>
    </location>
</feature>
<dbReference type="GO" id="GO:0000122">
    <property type="term" value="P:negative regulation of transcription by RNA polymerase II"/>
    <property type="evidence" value="ECO:0007669"/>
    <property type="project" value="TreeGrafter"/>
</dbReference>
<keyword evidence="2" id="KW-0479">Metal-binding</keyword>
<gene>
    <name evidence="9" type="ORF">BJ085DRAFT_13605</name>
</gene>
<dbReference type="SMART" id="SM00401">
    <property type="entry name" value="ZnF_GATA"/>
    <property type="match status" value="1"/>
</dbReference>
<dbReference type="Proteomes" id="UP000268162">
    <property type="component" value="Unassembled WGS sequence"/>
</dbReference>
<keyword evidence="5" id="KW-0539">Nucleus</keyword>
<evidence type="ECO:0000256" key="1">
    <source>
        <dbReference type="ARBA" id="ARBA00004123"/>
    </source>
</evidence>
<sequence length="90" mass="9643">MPLLTTGGPATLTAPSHCQPSTSAAGANQPSAKGRTKVLAFPSYNSKGEMKKCGNCFVINTPSWRRSKDGTYLLCNACGLYYKLHNHARP</sequence>
<evidence type="ECO:0000256" key="2">
    <source>
        <dbReference type="ARBA" id="ARBA00022723"/>
    </source>
</evidence>
<dbReference type="GO" id="GO:0008270">
    <property type="term" value="F:zinc ion binding"/>
    <property type="evidence" value="ECO:0007669"/>
    <property type="project" value="UniProtKB-KW"/>
</dbReference>
<organism evidence="9 10">
    <name type="scientific">Dimargaris cristalligena</name>
    <dbReference type="NCBI Taxonomy" id="215637"/>
    <lineage>
        <taxon>Eukaryota</taxon>
        <taxon>Fungi</taxon>
        <taxon>Fungi incertae sedis</taxon>
        <taxon>Zoopagomycota</taxon>
        <taxon>Kickxellomycotina</taxon>
        <taxon>Dimargaritomycetes</taxon>
        <taxon>Dimargaritales</taxon>
        <taxon>Dimargaritaceae</taxon>
        <taxon>Dimargaris</taxon>
    </lineage>
</organism>
<keyword evidence="10" id="KW-1185">Reference proteome</keyword>
<dbReference type="AlphaFoldDB" id="A0A4P9ZRJ4"/>
<dbReference type="GO" id="GO:0000978">
    <property type="term" value="F:RNA polymerase II cis-regulatory region sequence-specific DNA binding"/>
    <property type="evidence" value="ECO:0007669"/>
    <property type="project" value="TreeGrafter"/>
</dbReference>
<proteinExistence type="predicted"/>
<protein>
    <submittedName>
        <fullName evidence="9">GATA zinc finger-domain-containing protein</fullName>
    </submittedName>
</protein>
<evidence type="ECO:0000256" key="4">
    <source>
        <dbReference type="ARBA" id="ARBA00022833"/>
    </source>
</evidence>
<dbReference type="InterPro" id="IPR013088">
    <property type="entry name" value="Znf_NHR/GATA"/>
</dbReference>
<dbReference type="PROSITE" id="PS50114">
    <property type="entry name" value="GATA_ZN_FINGER_2"/>
    <property type="match status" value="1"/>
</dbReference>
<dbReference type="PANTHER" id="PTHR10071">
    <property type="entry name" value="TRANSCRIPTION FACTOR GATA FAMILY MEMBER"/>
    <property type="match status" value="1"/>
</dbReference>
<dbReference type="GO" id="GO:0045944">
    <property type="term" value="P:positive regulation of transcription by RNA polymerase II"/>
    <property type="evidence" value="ECO:0007669"/>
    <property type="project" value="TreeGrafter"/>
</dbReference>
<dbReference type="Pfam" id="PF00320">
    <property type="entry name" value="GATA"/>
    <property type="match status" value="1"/>
</dbReference>